<comment type="cofactor">
    <cofactor evidence="1">
        <name>pyridoxal 5'-phosphate</name>
        <dbReference type="ChEBI" id="CHEBI:597326"/>
    </cofactor>
</comment>
<dbReference type="InterPro" id="IPR022278">
    <property type="entry name" value="Pser_aminoTfrase"/>
</dbReference>
<dbReference type="InterPro" id="IPR015424">
    <property type="entry name" value="PyrdxlP-dep_Trfase"/>
</dbReference>
<protein>
    <recommendedName>
        <fullName evidence="4">phosphoserine transaminase</fullName>
        <ecNumber evidence="4">2.6.1.52</ecNumber>
    </recommendedName>
</protein>
<evidence type="ECO:0000256" key="12">
    <source>
        <dbReference type="SAM" id="MobiDB-lite"/>
    </source>
</evidence>
<dbReference type="Gene3D" id="3.90.1150.10">
    <property type="entry name" value="Aspartate Aminotransferase, domain 1"/>
    <property type="match status" value="1"/>
</dbReference>
<comment type="catalytic activity">
    <reaction evidence="11">
        <text>O-phospho-L-serine + 2-oxoglutarate = 3-phosphooxypyruvate + L-glutamate</text>
        <dbReference type="Rhea" id="RHEA:14329"/>
        <dbReference type="ChEBI" id="CHEBI:16810"/>
        <dbReference type="ChEBI" id="CHEBI:18110"/>
        <dbReference type="ChEBI" id="CHEBI:29985"/>
        <dbReference type="ChEBI" id="CHEBI:57524"/>
        <dbReference type="EC" id="2.6.1.52"/>
    </reaction>
</comment>
<feature type="compositionally biased region" description="Basic and acidic residues" evidence="12">
    <location>
        <begin position="1"/>
        <end position="10"/>
    </location>
</feature>
<evidence type="ECO:0000256" key="3">
    <source>
        <dbReference type="ARBA" id="ARBA00006904"/>
    </source>
</evidence>
<comment type="pathway">
    <text evidence="2">Amino-acid biosynthesis; L-serine biosynthesis; L-serine from 3-phospho-D-glycerate: step 2/3.</text>
</comment>
<keyword evidence="5" id="KW-0963">Cytoplasm</keyword>
<dbReference type="InterPro" id="IPR015422">
    <property type="entry name" value="PyrdxlP-dep_Trfase_small"/>
</dbReference>
<evidence type="ECO:0000256" key="5">
    <source>
        <dbReference type="ARBA" id="ARBA00022490"/>
    </source>
</evidence>
<keyword evidence="7" id="KW-0028">Amino-acid biosynthesis</keyword>
<dbReference type="GO" id="GO:0006564">
    <property type="term" value="P:L-serine biosynthetic process"/>
    <property type="evidence" value="ECO:0007669"/>
    <property type="project" value="UniProtKB-KW"/>
</dbReference>
<comment type="caution">
    <text evidence="13">The sequence shown here is derived from an EMBL/GenBank/DDBJ whole genome shotgun (WGS) entry which is preliminary data.</text>
</comment>
<proteinExistence type="inferred from homology"/>
<keyword evidence="6 13" id="KW-0032">Aminotransferase</keyword>
<dbReference type="CDD" id="cd01494">
    <property type="entry name" value="AAT_I"/>
    <property type="match status" value="1"/>
</dbReference>
<evidence type="ECO:0000256" key="9">
    <source>
        <dbReference type="ARBA" id="ARBA00022898"/>
    </source>
</evidence>
<gene>
    <name evidence="13" type="ORF">JF539_19275</name>
</gene>
<dbReference type="PANTHER" id="PTHR21152">
    <property type="entry name" value="AMINOTRANSFERASE CLASS V"/>
    <property type="match status" value="1"/>
</dbReference>
<dbReference type="PIRSF" id="PIRSF000525">
    <property type="entry name" value="SerC"/>
    <property type="match status" value="1"/>
</dbReference>
<reference evidence="13" key="1">
    <citation type="submission" date="2020-12" db="EMBL/GenBank/DDBJ databases">
        <title>Oil enriched cultivation method for isolating marine PHA-producing bacteria.</title>
        <authorList>
            <person name="Zheng W."/>
            <person name="Yu S."/>
            <person name="Huang Y."/>
        </authorList>
    </citation>
    <scope>NUCLEOTIDE SEQUENCE</scope>
    <source>
        <strain evidence="13">SY-2-12</strain>
    </source>
</reference>
<dbReference type="GO" id="GO:0019265">
    <property type="term" value="P:glycine biosynthetic process, by transamination of glyoxylate"/>
    <property type="evidence" value="ECO:0007669"/>
    <property type="project" value="TreeGrafter"/>
</dbReference>
<dbReference type="Proteomes" id="UP000664096">
    <property type="component" value="Unassembled WGS sequence"/>
</dbReference>
<dbReference type="RefSeq" id="WP_207142334.1">
    <property type="nucleotide sequence ID" value="NZ_JAEKJZ010000004.1"/>
</dbReference>
<dbReference type="GO" id="GO:0004648">
    <property type="term" value="F:O-phospho-L-serine:2-oxoglutarate aminotransferase activity"/>
    <property type="evidence" value="ECO:0007669"/>
    <property type="project" value="UniProtKB-EC"/>
</dbReference>
<dbReference type="SUPFAM" id="SSF53383">
    <property type="entry name" value="PLP-dependent transferases"/>
    <property type="match status" value="1"/>
</dbReference>
<sequence>MTDLTAKPDLRPANPNFSSGPCSKRPGWSFDQLSGAPLGRSHRAKPGKAKLAEAIDLTRKVLKVPDDYRIGIVPASDTGAVEMALWSLLGARGVDMLAWESFGSGWVTDVLKQLKLADARVLEAPYGALPDLKAVDFSNDVVFTWNGTTSGVRVPDGDWIPADREGLTICDATSAAFAQDLPFEKLDVVTFSWQKVLGGEAAHGVLILSPRAVERLESYTPAWPLPKIFRLTKGGKLIEGVFKGETINTPSMLCVEDYLDALKWADGLGGLDALRARADANLQVLADWVGQTAWADFLAVDPATRSNTSVCLKVVDTDILALDGDRQAAFAKAIVSALDAEGVAYDIGAYRDAPSGLRIWVGATIETGDLKALTHWLEWAFRSEKAKLLQAA</sequence>
<dbReference type="NCBIfam" id="TIGR01365">
    <property type="entry name" value="serC_2"/>
    <property type="match status" value="1"/>
</dbReference>
<evidence type="ECO:0000256" key="6">
    <source>
        <dbReference type="ARBA" id="ARBA00022576"/>
    </source>
</evidence>
<organism evidence="13 14">
    <name type="scientific">Roseibium aggregatum</name>
    <dbReference type="NCBI Taxonomy" id="187304"/>
    <lineage>
        <taxon>Bacteria</taxon>
        <taxon>Pseudomonadati</taxon>
        <taxon>Pseudomonadota</taxon>
        <taxon>Alphaproteobacteria</taxon>
        <taxon>Hyphomicrobiales</taxon>
        <taxon>Stappiaceae</taxon>
        <taxon>Roseibium</taxon>
    </lineage>
</organism>
<dbReference type="GO" id="GO:0008453">
    <property type="term" value="F:alanine-glyoxylate transaminase activity"/>
    <property type="evidence" value="ECO:0007669"/>
    <property type="project" value="TreeGrafter"/>
</dbReference>
<feature type="region of interest" description="Disordered" evidence="12">
    <location>
        <begin position="1"/>
        <end position="26"/>
    </location>
</feature>
<evidence type="ECO:0000256" key="8">
    <source>
        <dbReference type="ARBA" id="ARBA00022679"/>
    </source>
</evidence>
<evidence type="ECO:0000313" key="14">
    <source>
        <dbReference type="Proteomes" id="UP000664096"/>
    </source>
</evidence>
<evidence type="ECO:0000256" key="10">
    <source>
        <dbReference type="ARBA" id="ARBA00023299"/>
    </source>
</evidence>
<dbReference type="PANTHER" id="PTHR21152:SF40">
    <property type="entry name" value="ALANINE--GLYOXYLATE AMINOTRANSFERASE"/>
    <property type="match status" value="1"/>
</dbReference>
<name>A0A939EIZ3_9HYPH</name>
<evidence type="ECO:0000256" key="4">
    <source>
        <dbReference type="ARBA" id="ARBA00013030"/>
    </source>
</evidence>
<accession>A0A939EIZ3</accession>
<comment type="similarity">
    <text evidence="3">Belongs to the class-V pyridoxal-phosphate-dependent aminotransferase family. SerC subfamily.</text>
</comment>
<dbReference type="Gene3D" id="3.40.640.10">
    <property type="entry name" value="Type I PLP-dependent aspartate aminotransferase-like (Major domain)"/>
    <property type="match status" value="1"/>
</dbReference>
<evidence type="ECO:0000256" key="2">
    <source>
        <dbReference type="ARBA" id="ARBA00005099"/>
    </source>
</evidence>
<keyword evidence="8 13" id="KW-0808">Transferase</keyword>
<evidence type="ECO:0000256" key="7">
    <source>
        <dbReference type="ARBA" id="ARBA00022605"/>
    </source>
</evidence>
<dbReference type="InterPro" id="IPR006271">
    <property type="entry name" value="Pser_aminoTfrase_methanosarc"/>
</dbReference>
<keyword evidence="9" id="KW-0663">Pyridoxal phosphate</keyword>
<dbReference type="AlphaFoldDB" id="A0A939EIZ3"/>
<dbReference type="InterPro" id="IPR015421">
    <property type="entry name" value="PyrdxlP-dep_Trfase_major"/>
</dbReference>
<dbReference type="GO" id="GO:0004760">
    <property type="term" value="F:L-serine-pyruvate transaminase activity"/>
    <property type="evidence" value="ECO:0007669"/>
    <property type="project" value="TreeGrafter"/>
</dbReference>
<evidence type="ECO:0000313" key="13">
    <source>
        <dbReference type="EMBL" id="MBN9672504.1"/>
    </source>
</evidence>
<dbReference type="NCBIfam" id="NF002841">
    <property type="entry name" value="PRK03080.1-2"/>
    <property type="match status" value="1"/>
</dbReference>
<keyword evidence="10" id="KW-0718">Serine biosynthesis</keyword>
<dbReference type="EMBL" id="JAEKJZ010000004">
    <property type="protein sequence ID" value="MBN9672504.1"/>
    <property type="molecule type" value="Genomic_DNA"/>
</dbReference>
<dbReference type="EC" id="2.6.1.52" evidence="4"/>
<evidence type="ECO:0000256" key="1">
    <source>
        <dbReference type="ARBA" id="ARBA00001933"/>
    </source>
</evidence>
<evidence type="ECO:0000256" key="11">
    <source>
        <dbReference type="ARBA" id="ARBA00049007"/>
    </source>
</evidence>